<dbReference type="STRING" id="1562970.ING2E5B_2337"/>
<evidence type="ECO:0000313" key="5">
    <source>
        <dbReference type="Proteomes" id="UP000032417"/>
    </source>
</evidence>
<dbReference type="InterPro" id="IPR000873">
    <property type="entry name" value="AMP-dep_synth/lig_dom"/>
</dbReference>
<dbReference type="OrthoDB" id="9803968at2"/>
<reference evidence="4 5" key="1">
    <citation type="submission" date="2014-08" db="EMBL/GenBank/DDBJ databases">
        <authorList>
            <person name="Wibberg D."/>
        </authorList>
    </citation>
    <scope>NUCLEOTIDE SEQUENCE [LARGE SCALE GENOMIC DNA]</scope>
    <source>
        <strain evidence="5">ING2-E5B</strain>
    </source>
</reference>
<dbReference type="InterPro" id="IPR042099">
    <property type="entry name" value="ANL_N_sf"/>
</dbReference>
<dbReference type="GO" id="GO:0005524">
    <property type="term" value="F:ATP binding"/>
    <property type="evidence" value="ECO:0007669"/>
    <property type="project" value="UniProtKB-KW"/>
</dbReference>
<dbReference type="SUPFAM" id="SSF56801">
    <property type="entry name" value="Acetyl-CoA synthetase-like"/>
    <property type="match status" value="1"/>
</dbReference>
<dbReference type="GO" id="GO:0004467">
    <property type="term" value="F:long-chain fatty acid-CoA ligase activity"/>
    <property type="evidence" value="ECO:0007669"/>
    <property type="project" value="TreeGrafter"/>
</dbReference>
<sequence>MGKTIIELLEESVSKYGDKPFLHEARYGEDYTSITYLDVQREAIRFAAGLIALGVEAGDRVALISEGKNNWVLGELGILHAGAVCVPLSVKLETEQDITFRINHSDTVMVLASDQQIAKLRPMKDKLPTVKRYILLDKIESVDDGEIFFDAVKELGDALLATDKKRVDDRIAAVKPESLANISYTSGTTANPKGIMLSHNNYVFNAEQAVDHLNGIPSYFRTLLILPWDHSFGHTAGIYAFMKCGASIASVAAGKSAMEILRNVPKSLKAINPHLLMSVPALAANFRKNIESGIEKKGKTAYSMFKQGLKVAYRYNGEGYNRGRGSRALLKPLVKFYDRLFFSKIRESFSSNMEYFIGGGALLDIELQRFFYAIGIPMYQGYGLSEASPIISANSKKEHKLGSSGKTMPRMEIRIGDENMNPLPIGEKGEILIRGGNVMMGYWKNPEATAETIVDGWLRTGDMGYLDADGFLYVLGRTKSLLISNDGEKFSPEGIEESIMAKSEYINQCVLHNNQSPYTTALLTLNAEVLKRRTSNPEEAAAIIAGELAEYLKGGKNDGMFPYRWIPSAFAIIEEPFSEKNGLVNSTMKIVKHKVYEKYAKELEMLHTPEGKKYDSEYNLKVLQNLL</sequence>
<name>A0A098C569_9BACT</name>
<dbReference type="GO" id="GO:0016020">
    <property type="term" value="C:membrane"/>
    <property type="evidence" value="ECO:0007669"/>
    <property type="project" value="TreeGrafter"/>
</dbReference>
<dbReference type="PATRIC" id="fig|1562970.3.peg.2309"/>
<dbReference type="PANTHER" id="PTHR43272:SF33">
    <property type="entry name" value="AMP-BINDING DOMAIN-CONTAINING PROTEIN-RELATED"/>
    <property type="match status" value="1"/>
</dbReference>
<dbReference type="EMBL" id="LN515532">
    <property type="protein sequence ID" value="CEA17062.1"/>
    <property type="molecule type" value="Genomic_DNA"/>
</dbReference>
<feature type="domain" description="AMP-dependent synthetase/ligase" evidence="3">
    <location>
        <begin position="9"/>
        <end position="443"/>
    </location>
</feature>
<dbReference type="Proteomes" id="UP000032417">
    <property type="component" value="Chromosome 1"/>
</dbReference>
<protein>
    <submittedName>
        <fullName evidence="4">Amp-dependent synthetase and ligase</fullName>
    </submittedName>
</protein>
<organism evidence="4 5">
    <name type="scientific">Fermentimonas caenicola</name>
    <dbReference type="NCBI Taxonomy" id="1562970"/>
    <lineage>
        <taxon>Bacteria</taxon>
        <taxon>Pseudomonadati</taxon>
        <taxon>Bacteroidota</taxon>
        <taxon>Bacteroidia</taxon>
        <taxon>Bacteroidales</taxon>
        <taxon>Dysgonomonadaceae</taxon>
        <taxon>Fermentimonas</taxon>
    </lineage>
</organism>
<accession>A0A098C569</accession>
<keyword evidence="2" id="KW-0067">ATP-binding</keyword>
<evidence type="ECO:0000256" key="2">
    <source>
        <dbReference type="ARBA" id="ARBA00022840"/>
    </source>
</evidence>
<evidence type="ECO:0000259" key="3">
    <source>
        <dbReference type="Pfam" id="PF00501"/>
    </source>
</evidence>
<keyword evidence="4" id="KW-0436">Ligase</keyword>
<dbReference type="Pfam" id="PF00501">
    <property type="entry name" value="AMP-binding"/>
    <property type="match status" value="1"/>
</dbReference>
<proteinExistence type="predicted"/>
<gene>
    <name evidence="4" type="ORF">ING2E5B_2337</name>
</gene>
<dbReference type="PANTHER" id="PTHR43272">
    <property type="entry name" value="LONG-CHAIN-FATTY-ACID--COA LIGASE"/>
    <property type="match status" value="1"/>
</dbReference>
<dbReference type="Pfam" id="PF23562">
    <property type="entry name" value="AMP-binding_C_3"/>
    <property type="match status" value="1"/>
</dbReference>
<keyword evidence="5" id="KW-1185">Reference proteome</keyword>
<dbReference type="KEGG" id="pbt:ING2E5B_2337"/>
<keyword evidence="1" id="KW-0547">Nucleotide-binding</keyword>
<evidence type="ECO:0000313" key="4">
    <source>
        <dbReference type="EMBL" id="CEA17062.1"/>
    </source>
</evidence>
<dbReference type="HOGENOM" id="CLU_000022_45_5_10"/>
<dbReference type="AlphaFoldDB" id="A0A098C569"/>
<dbReference type="Gene3D" id="3.40.50.12780">
    <property type="entry name" value="N-terminal domain of ligase-like"/>
    <property type="match status" value="1"/>
</dbReference>
<evidence type="ECO:0000256" key="1">
    <source>
        <dbReference type="ARBA" id="ARBA00022741"/>
    </source>
</evidence>